<dbReference type="Gene3D" id="3.30.420.10">
    <property type="entry name" value="Ribonuclease H-like superfamily/Ribonuclease H"/>
    <property type="match status" value="1"/>
</dbReference>
<proteinExistence type="predicted"/>
<accession>A0A0K6S8S4</accession>
<feature type="region of interest" description="Disordered" evidence="1">
    <location>
        <begin position="1"/>
        <end position="74"/>
    </location>
</feature>
<reference evidence="2" key="1">
    <citation type="submission" date="2014-11" db="EMBL/GenBank/DDBJ databases">
        <title>Molecular phylogeny of cliff fern family Woodsiaceae with morphological implications.</title>
        <authorList>
            <person name="Shao Y.-Z."/>
            <person name="Wei R."/>
            <person name="Zhang X.-C."/>
        </authorList>
    </citation>
    <scope>NUCLEOTIDE SEQUENCE</scope>
</reference>
<feature type="compositionally biased region" description="Low complexity" evidence="1">
    <location>
        <begin position="55"/>
        <end position="71"/>
    </location>
</feature>
<dbReference type="GO" id="GO:0003676">
    <property type="term" value="F:nucleic acid binding"/>
    <property type="evidence" value="ECO:0007669"/>
    <property type="project" value="InterPro"/>
</dbReference>
<feature type="region of interest" description="Disordered" evidence="1">
    <location>
        <begin position="91"/>
        <end position="110"/>
    </location>
</feature>
<dbReference type="InterPro" id="IPR036397">
    <property type="entry name" value="RNaseH_sf"/>
</dbReference>
<dbReference type="InterPro" id="IPR012337">
    <property type="entry name" value="RNaseH-like_sf"/>
</dbReference>
<feature type="compositionally biased region" description="Basic and acidic residues" evidence="1">
    <location>
        <begin position="300"/>
        <end position="314"/>
    </location>
</feature>
<dbReference type="EMBL" id="CDMZ01002019">
    <property type="protein sequence ID" value="CUC09910.1"/>
    <property type="molecule type" value="Genomic_DNA"/>
</dbReference>
<evidence type="ECO:0000313" key="2">
    <source>
        <dbReference type="EMBL" id="CUC09910.1"/>
    </source>
</evidence>
<dbReference type="SUPFAM" id="SSF53098">
    <property type="entry name" value="Ribonuclease H-like"/>
    <property type="match status" value="1"/>
</dbReference>
<dbReference type="AlphaFoldDB" id="A0A0K6S8S4"/>
<protein>
    <submittedName>
        <fullName evidence="2">Uncharacterized protein</fullName>
    </submittedName>
</protein>
<feature type="compositionally biased region" description="Basic residues" evidence="1">
    <location>
        <begin position="449"/>
        <end position="459"/>
    </location>
</feature>
<gene>
    <name evidence="2" type="ORF">Cvel_25237.t1.CR1</name>
</gene>
<feature type="compositionally biased region" description="Polar residues" evidence="1">
    <location>
        <begin position="407"/>
        <end position="420"/>
    </location>
</feature>
<feature type="compositionally biased region" description="Basic and acidic residues" evidence="1">
    <location>
        <begin position="390"/>
        <end position="406"/>
    </location>
</feature>
<feature type="compositionally biased region" description="Polar residues" evidence="1">
    <location>
        <begin position="10"/>
        <end position="33"/>
    </location>
</feature>
<sequence>MSWFPKKSGNECNSSSRGNSLSIPSINRCSSSRVGTGDGEEEGVEDTEVAEEGTDGAAAGMEEEGTGASAAMPASTPLPLLTVEEETQEIANRGVANPSSRARTSGPRTTGGLHLTDHILLSSRMVVLDTDTIVPPLVGMKFLKAWGVKMDYETLQMRLCLPDGRKCTIKWQEKGSGLLTLPVRPGRASLAVSGKLGGSSLDIQSLTDTATGEEVVVPREVIFGEWKERRRETGACGKKLWAGCVQKETQARESVESLGEGIKMDEAFVGSQRRRTKRVTFRETVSGRFLDKETGRLKGRPFETELKEHATKTKEWKKRRAKHPSALDISTSGHSLDEGGVRRSPRLAEKERASQEPPPRPCSHSSSSSSRQVDHCDPSFADDPSLTPADRIEDERGGESLTEPRESLQQVQKDSLQSDSSEIEKAERQSENEQMEGKKRERWKEKEEKRRKKKEKKAKASAAGSRVENGRVCRDHGYNLGEGGGTRSGTDSRDDAPVSETGGPGCSRKKERMRVEGKELEELVQRAHREMGHLGGAALSRSLSKYIKGSRLRECRIRGISHEWTPVGHPQSMGILENRHYILDTQITLLRLERDIPEENWQDILPMAVALINRMPAAKETYLSAYERMTGVCPVPAGVEEKRRSHEEFKGRRFKESEMVLFRHPLHHYGKVEEE</sequence>
<feature type="region of interest" description="Disordered" evidence="1">
    <location>
        <begin position="300"/>
        <end position="514"/>
    </location>
</feature>
<feature type="compositionally biased region" description="Polar residues" evidence="1">
    <location>
        <begin position="97"/>
        <end position="108"/>
    </location>
</feature>
<dbReference type="PhylomeDB" id="A0A0K6S8S4"/>
<organism evidence="2">
    <name type="scientific">Chromera velia CCMP2878</name>
    <dbReference type="NCBI Taxonomy" id="1169474"/>
    <lineage>
        <taxon>Eukaryota</taxon>
        <taxon>Sar</taxon>
        <taxon>Alveolata</taxon>
        <taxon>Colpodellida</taxon>
        <taxon>Chromeraceae</taxon>
        <taxon>Chromera</taxon>
    </lineage>
</organism>
<feature type="compositionally biased region" description="Basic and acidic residues" evidence="1">
    <location>
        <begin position="335"/>
        <end position="354"/>
    </location>
</feature>
<feature type="compositionally biased region" description="Basic and acidic residues" evidence="1">
    <location>
        <begin position="468"/>
        <end position="477"/>
    </location>
</feature>
<dbReference type="VEuPathDB" id="CryptoDB:Cvel_25237"/>
<feature type="compositionally biased region" description="Acidic residues" evidence="1">
    <location>
        <begin position="38"/>
        <end position="54"/>
    </location>
</feature>
<feature type="compositionally biased region" description="Basic and acidic residues" evidence="1">
    <location>
        <begin position="422"/>
        <end position="448"/>
    </location>
</feature>
<name>A0A0K6S8S4_9ALVE</name>
<evidence type="ECO:0000256" key="1">
    <source>
        <dbReference type="SAM" id="MobiDB-lite"/>
    </source>
</evidence>